<dbReference type="PANTHER" id="PTHR13336:SF2">
    <property type="entry name" value="OCIA DOMAIN-CONTAINING PROTEIN 2"/>
    <property type="match status" value="1"/>
</dbReference>
<feature type="compositionally biased region" description="Low complexity" evidence="2">
    <location>
        <begin position="94"/>
        <end position="104"/>
    </location>
</feature>
<organism evidence="4 5">
    <name type="scientific">Marmota monax</name>
    <name type="common">Woodchuck</name>
    <dbReference type="NCBI Taxonomy" id="9995"/>
    <lineage>
        <taxon>Eukaryota</taxon>
        <taxon>Metazoa</taxon>
        <taxon>Chordata</taxon>
        <taxon>Craniata</taxon>
        <taxon>Vertebrata</taxon>
        <taxon>Euteleostomi</taxon>
        <taxon>Mammalia</taxon>
        <taxon>Eutheria</taxon>
        <taxon>Euarchontoglires</taxon>
        <taxon>Glires</taxon>
        <taxon>Rodentia</taxon>
        <taxon>Sciuromorpha</taxon>
        <taxon>Sciuridae</taxon>
        <taxon>Xerinae</taxon>
        <taxon>Marmotini</taxon>
        <taxon>Marmota</taxon>
    </lineage>
</organism>
<keyword evidence="1" id="KW-0967">Endosome</keyword>
<evidence type="ECO:0000313" key="4">
    <source>
        <dbReference type="EMBL" id="VTJ74008.1"/>
    </source>
</evidence>
<comment type="similarity">
    <text evidence="1">Belongs to the OCIAD1 family.</text>
</comment>
<evidence type="ECO:0000313" key="5">
    <source>
        <dbReference type="Proteomes" id="UP000335636"/>
    </source>
</evidence>
<feature type="compositionally biased region" description="Gly residues" evidence="2">
    <location>
        <begin position="82"/>
        <end position="93"/>
    </location>
</feature>
<accession>A0A5E4BWJ7</accession>
<dbReference type="AlphaFoldDB" id="A0A5E4BWJ7"/>
<feature type="domain" description="OCIA" evidence="3">
    <location>
        <begin position="188"/>
        <end position="266"/>
    </location>
</feature>
<name>A0A5E4BWJ7_MARMO</name>
<feature type="region of interest" description="Disordered" evidence="2">
    <location>
        <begin position="1"/>
        <end position="171"/>
    </location>
</feature>
<dbReference type="EMBL" id="CABDUW010000710">
    <property type="protein sequence ID" value="VTJ74008.1"/>
    <property type="molecule type" value="Genomic_DNA"/>
</dbReference>
<comment type="caution">
    <text evidence="4">The sequence shown here is derived from an EMBL/GenBank/DDBJ whole genome shotgun (WGS) entry which is preliminary data.</text>
</comment>
<dbReference type="Proteomes" id="UP000335636">
    <property type="component" value="Unassembled WGS sequence"/>
</dbReference>
<dbReference type="PANTHER" id="PTHR13336">
    <property type="entry name" value="OVARIAN CARCINOMA IMMUNOREACTIVE ANTIGEN"/>
    <property type="match status" value="1"/>
</dbReference>
<keyword evidence="5" id="KW-1185">Reference proteome</keyword>
<feature type="compositionally biased region" description="Basic and acidic residues" evidence="2">
    <location>
        <begin position="57"/>
        <end position="72"/>
    </location>
</feature>
<proteinExistence type="inferred from homology"/>
<comment type="function">
    <text evidence="1">Maintains stem cell potency. Increases STAT3 phosphorylation and controls ERK phosphorylation. May act as a scaffold, increasing STAT3 recruitment onto endosomes.</text>
</comment>
<dbReference type="GO" id="GO:2000736">
    <property type="term" value="P:regulation of stem cell differentiation"/>
    <property type="evidence" value="ECO:0007669"/>
    <property type="project" value="UniProtKB-UniRule"/>
</dbReference>
<protein>
    <recommendedName>
        <fullName evidence="1">OCIA domain-containing protein 1</fullName>
    </recommendedName>
</protein>
<feature type="compositionally biased region" description="Basic and acidic residues" evidence="2">
    <location>
        <begin position="1"/>
        <end position="17"/>
    </location>
</feature>
<dbReference type="InterPro" id="IPR009764">
    <property type="entry name" value="OCIA_dom"/>
</dbReference>
<evidence type="ECO:0000256" key="2">
    <source>
        <dbReference type="SAM" id="MobiDB-lite"/>
    </source>
</evidence>
<evidence type="ECO:0000259" key="3">
    <source>
        <dbReference type="Pfam" id="PF07051"/>
    </source>
</evidence>
<comment type="subunit">
    <text evidence="1">Interacts with STAT3.</text>
</comment>
<dbReference type="InterPro" id="IPR040187">
    <property type="entry name" value="OCAD1/2"/>
</dbReference>
<gene>
    <name evidence="4" type="ORF">MONAX_5E030778</name>
</gene>
<dbReference type="GO" id="GO:0005743">
    <property type="term" value="C:mitochondrial inner membrane"/>
    <property type="evidence" value="ECO:0007669"/>
    <property type="project" value="TreeGrafter"/>
</dbReference>
<sequence length="305" mass="33355">MASGELRREKWQEDEGCSRCSMDVQEAHGTHTLKTPRQETSWRPLEEAGKRQLWRGEGAEQKKLEGKKEGRRGSCGRKVRAGGAGDRGLGLGAGLRASRGVSKRPGGGRSRRRGKTSAPGTWPGKRPPPPRPFGQRVSRALNKKRGKDKVTMASVSTQGSQEKGPHLPPLSKQSMLFCPKSKLHIHRGEIAKIIRECQEESFWKRALPFSLVSMLVTQGLVHQGYLAANPRLGSLPKLALAGILGFGLGKASYIGVCQSKFHSFEDQLRGAGFGPEHNRHCLLTCEECKIRHGLSEKGDSQPSAS</sequence>
<dbReference type="GO" id="GO:0005768">
    <property type="term" value="C:endosome"/>
    <property type="evidence" value="ECO:0007669"/>
    <property type="project" value="UniProtKB-SubCell"/>
</dbReference>
<reference evidence="4" key="1">
    <citation type="submission" date="2019-04" db="EMBL/GenBank/DDBJ databases">
        <authorList>
            <person name="Alioto T."/>
            <person name="Alioto T."/>
        </authorList>
    </citation>
    <scope>NUCLEOTIDE SEQUENCE [LARGE SCALE GENOMIC DNA]</scope>
</reference>
<dbReference type="Pfam" id="PF07051">
    <property type="entry name" value="OCIA"/>
    <property type="match status" value="1"/>
</dbReference>
<feature type="compositionally biased region" description="Polar residues" evidence="2">
    <location>
        <begin position="32"/>
        <end position="41"/>
    </location>
</feature>
<evidence type="ECO:0000256" key="1">
    <source>
        <dbReference type="RuleBase" id="RU369066"/>
    </source>
</evidence>
<comment type="domain">
    <text evidence="1">The OCIA domain is necessary and sufficient for endosomal localization.</text>
</comment>
<comment type="subcellular location">
    <subcellularLocation>
        <location evidence="1">Endosome</location>
    </subcellularLocation>
</comment>